<evidence type="ECO:0000256" key="8">
    <source>
        <dbReference type="ARBA" id="ARBA00023034"/>
    </source>
</evidence>
<keyword evidence="7" id="KW-1133">Transmembrane helix</keyword>
<evidence type="ECO:0000256" key="6">
    <source>
        <dbReference type="ARBA" id="ARBA00022968"/>
    </source>
</evidence>
<dbReference type="PANTHER" id="PTHR11987:SF29">
    <property type="entry name" value="ALPHA-2,8-SIALYLTRANSFERASE 8F"/>
    <property type="match status" value="1"/>
</dbReference>
<dbReference type="Pfam" id="PF00777">
    <property type="entry name" value="Glyco_transf_29"/>
    <property type="match status" value="2"/>
</dbReference>
<comment type="subcellular location">
    <subcellularLocation>
        <location evidence="1">Golgi apparatus membrane</location>
        <topology evidence="1">Single-pass type II membrane protein</topology>
    </subcellularLocation>
</comment>
<protein>
    <submittedName>
        <fullName evidence="11">Uncharacterized protein</fullName>
    </submittedName>
</protein>
<dbReference type="Gene3D" id="3.90.1480.20">
    <property type="entry name" value="Glycosyl transferase family 29"/>
    <property type="match status" value="2"/>
</dbReference>
<evidence type="ECO:0000256" key="10">
    <source>
        <dbReference type="ARBA" id="ARBA00023180"/>
    </source>
</evidence>
<evidence type="ECO:0000256" key="2">
    <source>
        <dbReference type="ARBA" id="ARBA00006003"/>
    </source>
</evidence>
<dbReference type="InterPro" id="IPR001675">
    <property type="entry name" value="Glyco_trans_29"/>
</dbReference>
<keyword evidence="12" id="KW-1185">Reference proteome</keyword>
<name>A0ABQ7TA07_PHRPL</name>
<dbReference type="InterPro" id="IPR050943">
    <property type="entry name" value="Glycosyltr_29_Sialyltrsf"/>
</dbReference>
<evidence type="ECO:0000256" key="4">
    <source>
        <dbReference type="ARBA" id="ARBA00022679"/>
    </source>
</evidence>
<evidence type="ECO:0000256" key="7">
    <source>
        <dbReference type="ARBA" id="ARBA00022989"/>
    </source>
</evidence>
<keyword evidence="8" id="KW-0333">Golgi apparatus</keyword>
<dbReference type="PANTHER" id="PTHR11987">
    <property type="entry name" value="ALPHA-2,8-SIALYLTRANSFERASE"/>
    <property type="match status" value="1"/>
</dbReference>
<comment type="caution">
    <text evidence="11">The sequence shown here is derived from an EMBL/GenBank/DDBJ whole genome shotgun (WGS) entry which is preliminary data.</text>
</comment>
<dbReference type="EMBL" id="JAIPUX010000521">
    <property type="protein sequence ID" value="KAH0626255.1"/>
    <property type="molecule type" value="Genomic_DNA"/>
</dbReference>
<proteinExistence type="inferred from homology"/>
<evidence type="ECO:0000256" key="9">
    <source>
        <dbReference type="ARBA" id="ARBA00023136"/>
    </source>
</evidence>
<reference evidence="11 12" key="1">
    <citation type="journal article" date="2022" name="Gigascience">
        <title>A chromosome-level genome assembly and annotation of the desert horned lizard, Phrynosoma platyrhinos, provides insight into chromosomal rearrangements among reptiles.</title>
        <authorList>
            <person name="Koochekian N."/>
            <person name="Ascanio A."/>
            <person name="Farleigh K."/>
            <person name="Card D.C."/>
            <person name="Schield D.R."/>
            <person name="Castoe T.A."/>
            <person name="Jezkova T."/>
        </authorList>
    </citation>
    <scope>NUCLEOTIDE SEQUENCE [LARGE SCALE GENOMIC DNA]</scope>
    <source>
        <strain evidence="11">NK-2021</strain>
    </source>
</reference>
<evidence type="ECO:0000256" key="5">
    <source>
        <dbReference type="ARBA" id="ARBA00022692"/>
    </source>
</evidence>
<evidence type="ECO:0000313" key="11">
    <source>
        <dbReference type="EMBL" id="KAH0626255.1"/>
    </source>
</evidence>
<dbReference type="InterPro" id="IPR038578">
    <property type="entry name" value="GT29-like_sf"/>
</dbReference>
<accession>A0ABQ7TA07</accession>
<keyword evidence="5" id="KW-0812">Transmembrane</keyword>
<comment type="similarity">
    <text evidence="2">Belongs to the glycosyltransferase 29 family.</text>
</comment>
<sequence length="640" mass="74069">MVSCAMAFDVRLRKQNVMMGICVIFLVSFTLSLLETAKSIHFHKTDSEKEKFLIINNWKLQALDRTIIKHLLLTQGCPWEPDAAAVAQYRDCAVVGNGGILLNSSCGQEIDQADLVIRFNLPPMNFSEDVGTKTSLVTINPSIIETKFQYLLARRKPFADALYSYRDAFFLLPTFSFVGHSTLGYRALYTMEDFGLVQKALFLNPEYLRNLGNFWRKKGLQAYRLSSGFMLVSMALEFCERITLYGFWPFSHDLDNQIIPHHYYDNMKPKPGQIQLLVLRCINTSLAARACFWKRLPVKRWKQHLSKSRDGILACWTHDHRYYDCRYLQFHWKAGIWQWKYALSRQDKIKLIHLLLTQRYPWEPNATEVAQYRAELRQCCNASFQLVLTKENTPLGSNITCLEDNDKVAVEAEFIKLLPETSPFSQSQYKNCAVVGNGGTLRNSSCGHEIDQADLVVRFNLPPMNFSEDVGTKTDLMTINPSILKNRFHHLLAENKSFADALGLYRDALFIIPIFTHSHDNDVGYRAIHTMKGFGLAQKAFFLNPQYRTNLKNYWMKKNLQPGRFSSGFVFLSIALEFCQRITLYGFWPFLRDLDNQPIPHHYFDDSLPDVTVHDMPTEFSLYLHMYVQNVLLLRYGKCQ</sequence>
<evidence type="ECO:0000313" key="12">
    <source>
        <dbReference type="Proteomes" id="UP000826234"/>
    </source>
</evidence>
<evidence type="ECO:0000256" key="1">
    <source>
        <dbReference type="ARBA" id="ARBA00004323"/>
    </source>
</evidence>
<keyword evidence="6" id="KW-0735">Signal-anchor</keyword>
<keyword evidence="9" id="KW-0472">Membrane</keyword>
<organism evidence="11 12">
    <name type="scientific">Phrynosoma platyrhinos</name>
    <name type="common">Desert horned lizard</name>
    <dbReference type="NCBI Taxonomy" id="52577"/>
    <lineage>
        <taxon>Eukaryota</taxon>
        <taxon>Metazoa</taxon>
        <taxon>Chordata</taxon>
        <taxon>Craniata</taxon>
        <taxon>Vertebrata</taxon>
        <taxon>Euteleostomi</taxon>
        <taxon>Lepidosauria</taxon>
        <taxon>Squamata</taxon>
        <taxon>Bifurcata</taxon>
        <taxon>Unidentata</taxon>
        <taxon>Episquamata</taxon>
        <taxon>Toxicofera</taxon>
        <taxon>Iguania</taxon>
        <taxon>Phrynosomatidae</taxon>
        <taxon>Phrynosomatinae</taxon>
        <taxon>Phrynosoma</taxon>
    </lineage>
</organism>
<keyword evidence="3" id="KW-0328">Glycosyltransferase</keyword>
<dbReference type="Proteomes" id="UP000826234">
    <property type="component" value="Unassembled WGS sequence"/>
</dbReference>
<keyword evidence="10" id="KW-0325">Glycoprotein</keyword>
<keyword evidence="4" id="KW-0808">Transferase</keyword>
<evidence type="ECO:0000256" key="3">
    <source>
        <dbReference type="ARBA" id="ARBA00022676"/>
    </source>
</evidence>
<gene>
    <name evidence="11" type="ORF">JD844_001138</name>
</gene>